<protein>
    <recommendedName>
        <fullName evidence="1">Ppx/GppA phosphatase N-terminal domain-containing protein</fullName>
    </recommendedName>
</protein>
<dbReference type="InterPro" id="IPR043129">
    <property type="entry name" value="ATPase_NBD"/>
</dbReference>
<dbReference type="Proteomes" id="UP000234857">
    <property type="component" value="Unassembled WGS sequence"/>
</dbReference>
<dbReference type="Gene3D" id="3.30.420.150">
    <property type="entry name" value="Exopolyphosphatase. Domain 2"/>
    <property type="match status" value="1"/>
</dbReference>
<dbReference type="Pfam" id="PF02541">
    <property type="entry name" value="Ppx-GppA"/>
    <property type="match status" value="1"/>
</dbReference>
<organism evidence="2 3">
    <name type="scientific">Muiribacterium halophilum</name>
    <dbReference type="NCBI Taxonomy" id="2053465"/>
    <lineage>
        <taxon>Bacteria</taxon>
        <taxon>Candidatus Muiribacteriota</taxon>
        <taxon>Candidatus Muiribacteriia</taxon>
        <taxon>Candidatus Muiribacteriales</taxon>
        <taxon>Candidatus Muiribacteriaceae</taxon>
        <taxon>Candidatus Muiribacterium</taxon>
    </lineage>
</organism>
<reference evidence="2 3" key="1">
    <citation type="submission" date="2017-11" db="EMBL/GenBank/DDBJ databases">
        <title>Genome-resolved metagenomics identifies genetic mobility, metabolic interactions, and unexpected diversity in perchlorate-reducing communities.</title>
        <authorList>
            <person name="Barnum T.P."/>
            <person name="Figueroa I.A."/>
            <person name="Carlstrom C.I."/>
            <person name="Lucas L.N."/>
            <person name="Engelbrektson A.L."/>
            <person name="Coates J.D."/>
        </authorList>
    </citation>
    <scope>NUCLEOTIDE SEQUENCE [LARGE SCALE GENOMIC DNA]</scope>
    <source>
        <strain evidence="2">BM706</strain>
    </source>
</reference>
<dbReference type="AlphaFoldDB" id="A0A2N5ZHB2"/>
<dbReference type="PANTHER" id="PTHR30005">
    <property type="entry name" value="EXOPOLYPHOSPHATASE"/>
    <property type="match status" value="1"/>
</dbReference>
<dbReference type="Gene3D" id="3.30.420.40">
    <property type="match status" value="1"/>
</dbReference>
<dbReference type="EMBL" id="PKTG01000074">
    <property type="protein sequence ID" value="PLX18036.1"/>
    <property type="molecule type" value="Genomic_DNA"/>
</dbReference>
<accession>A0A2N5ZHB2</accession>
<sequence length="312" mass="35301">MELIMSKIIAGLDIGSNSARLMIIDVEDGKILGNHIITTKLGENLHYDKKLSFQAINRTFVAIQELVRIARTEYDAKEIRGYCTEAIRVAHNRKDFVDRVKKNMDIDLDIISGEKEAELVFKGIYYNRKISLNLTNTLIVDIGGGSTEFIYIKDEKIEFLKSIQMGALYLTKKHFITDPPKAQEYNHMEDEIIKNISFLEDIVDCRVIGLGGSVTTLSALNMNLKSYKIGLVDGSKMTLRRVKKMLWDLRSVDDEERKSILTFDPDRSEIIIAGAAILVNVMEQVLARSITVAESGVLYGFIMEEYGGFSDR</sequence>
<comment type="caution">
    <text evidence="2">The sequence shown here is derived from an EMBL/GenBank/DDBJ whole genome shotgun (WGS) entry which is preliminary data.</text>
</comment>
<dbReference type="InterPro" id="IPR050273">
    <property type="entry name" value="GppA/Ppx_hydrolase"/>
</dbReference>
<dbReference type="InterPro" id="IPR003695">
    <property type="entry name" value="Ppx_GppA_N"/>
</dbReference>
<feature type="domain" description="Ppx/GppA phosphatase N-terminal" evidence="1">
    <location>
        <begin position="24"/>
        <end position="304"/>
    </location>
</feature>
<dbReference type="GO" id="GO:0016462">
    <property type="term" value="F:pyrophosphatase activity"/>
    <property type="evidence" value="ECO:0007669"/>
    <property type="project" value="TreeGrafter"/>
</dbReference>
<dbReference type="CDD" id="cd24118">
    <property type="entry name" value="ASKHA_NBD_AaPPX-GppA-like"/>
    <property type="match status" value="1"/>
</dbReference>
<dbReference type="SUPFAM" id="SSF53067">
    <property type="entry name" value="Actin-like ATPase domain"/>
    <property type="match status" value="2"/>
</dbReference>
<evidence type="ECO:0000259" key="1">
    <source>
        <dbReference type="Pfam" id="PF02541"/>
    </source>
</evidence>
<dbReference type="PANTHER" id="PTHR30005:SF0">
    <property type="entry name" value="RETROGRADE REGULATION PROTEIN 2"/>
    <property type="match status" value="1"/>
</dbReference>
<proteinExistence type="predicted"/>
<evidence type="ECO:0000313" key="2">
    <source>
        <dbReference type="EMBL" id="PLX18036.1"/>
    </source>
</evidence>
<evidence type="ECO:0000313" key="3">
    <source>
        <dbReference type="Proteomes" id="UP000234857"/>
    </source>
</evidence>
<gene>
    <name evidence="2" type="ORF">C0601_05750</name>
</gene>
<name>A0A2N5ZHB2_MUIH1</name>